<dbReference type="RefSeq" id="WP_094112792.1">
    <property type="nucleotide sequence ID" value="NZ_JAHLTI010000026.1"/>
</dbReference>
<evidence type="ECO:0000313" key="3">
    <source>
        <dbReference type="Proteomes" id="UP000787201"/>
    </source>
</evidence>
<dbReference type="PROSITE" id="PS51750">
    <property type="entry name" value="BRO_N"/>
    <property type="match status" value="1"/>
</dbReference>
<evidence type="ECO:0000259" key="1">
    <source>
        <dbReference type="PROSITE" id="PS51750"/>
    </source>
</evidence>
<comment type="caution">
    <text evidence="2">The sequence shown here is derived from an EMBL/GenBank/DDBJ whole genome shotgun (WGS) entry which is preliminary data.</text>
</comment>
<dbReference type="Proteomes" id="UP000787201">
    <property type="component" value="Unassembled WGS sequence"/>
</dbReference>
<protein>
    <recommendedName>
        <fullName evidence="1">Bro-N domain-containing protein</fullName>
    </recommendedName>
</protein>
<dbReference type="SMART" id="SM01040">
    <property type="entry name" value="Bro-N"/>
    <property type="match status" value="1"/>
</dbReference>
<reference evidence="2 3" key="1">
    <citation type="submission" date="2021-06" db="EMBL/GenBank/DDBJ databases">
        <authorList>
            <person name="Stanton E."/>
        </authorList>
    </citation>
    <scope>NUCLEOTIDE SEQUENCE [LARGE SCALE GENOMIC DNA]</scope>
    <source>
        <strain evidence="2 3">2021EL-00146</strain>
    </source>
</reference>
<dbReference type="EMBL" id="JAHLTI010000026">
    <property type="protein sequence ID" value="MBU5926661.1"/>
    <property type="molecule type" value="Genomic_DNA"/>
</dbReference>
<evidence type="ECO:0000313" key="2">
    <source>
        <dbReference type="EMBL" id="MBU5926661.1"/>
    </source>
</evidence>
<organism evidence="2 3">
    <name type="scientific">Enterobacter sichuanensis</name>
    <dbReference type="NCBI Taxonomy" id="2071710"/>
    <lineage>
        <taxon>Bacteria</taxon>
        <taxon>Pseudomonadati</taxon>
        <taxon>Pseudomonadota</taxon>
        <taxon>Gammaproteobacteria</taxon>
        <taxon>Enterobacterales</taxon>
        <taxon>Enterobacteriaceae</taxon>
        <taxon>Enterobacter</taxon>
        <taxon>Enterobacter cloacae complex</taxon>
    </lineage>
</organism>
<dbReference type="Pfam" id="PF02498">
    <property type="entry name" value="Bro-N"/>
    <property type="match status" value="1"/>
</dbReference>
<dbReference type="InterPro" id="IPR003497">
    <property type="entry name" value="BRO_N_domain"/>
</dbReference>
<proteinExistence type="predicted"/>
<gene>
    <name evidence="2" type="ORF">KQV47_21065</name>
</gene>
<feature type="domain" description="Bro-N" evidence="1">
    <location>
        <begin position="1"/>
        <end position="117"/>
    </location>
</feature>
<sequence>MKALSVFSFQESHPVRVVLVGGDPWFVAVDVCNALGLKNPTKAVSSLDEDEKRLFGGDSNLKLGSAGKGAQAVLILNESGLYTLILRCRDAVKQGTTAWRFRKWVTNEVLPAIRKTGGYDYVEPAPKCAAEPLDWRVEHELRAIVNDIAQCFWYKQKWMNGIRHALRNACRTPAPLPLTVDDLPAIVAELRRILAAVETAQGNMRAYERDFLRDVVRRGRRNSSGGDLLPVDLDMDQEKVLPAHFELAIEKLEALSAKISLPSCRR</sequence>
<keyword evidence="3" id="KW-1185">Reference proteome</keyword>
<name>A0ABS6GL87_9ENTR</name>
<dbReference type="PANTHER" id="PTHR36180">
    <property type="entry name" value="DNA-BINDING PROTEIN-RELATED-RELATED"/>
    <property type="match status" value="1"/>
</dbReference>
<dbReference type="PANTHER" id="PTHR36180:SF2">
    <property type="entry name" value="BRO FAMILY PROTEIN"/>
    <property type="match status" value="1"/>
</dbReference>
<accession>A0ABS6GL87</accession>